<protein>
    <submittedName>
        <fullName evidence="1">Uncharacterized protein</fullName>
    </submittedName>
</protein>
<comment type="caution">
    <text evidence="1">The sequence shown here is derived from an EMBL/GenBank/DDBJ whole genome shotgun (WGS) entry which is preliminary data.</text>
</comment>
<keyword evidence="2" id="KW-1185">Reference proteome</keyword>
<dbReference type="EMBL" id="CM042010">
    <property type="protein sequence ID" value="KAI3778401.1"/>
    <property type="molecule type" value="Genomic_DNA"/>
</dbReference>
<reference evidence="1 2" key="2">
    <citation type="journal article" date="2022" name="Mol. Ecol. Resour.">
        <title>The genomes of chicory, endive, great burdock and yacon provide insights into Asteraceae paleo-polyploidization history and plant inulin production.</title>
        <authorList>
            <person name="Fan W."/>
            <person name="Wang S."/>
            <person name="Wang H."/>
            <person name="Wang A."/>
            <person name="Jiang F."/>
            <person name="Liu H."/>
            <person name="Zhao H."/>
            <person name="Xu D."/>
            <person name="Zhang Y."/>
        </authorList>
    </citation>
    <scope>NUCLEOTIDE SEQUENCE [LARGE SCALE GENOMIC DNA]</scope>
    <source>
        <strain evidence="2">cv. Punajuju</strain>
        <tissue evidence="1">Leaves</tissue>
    </source>
</reference>
<dbReference type="Proteomes" id="UP001055811">
    <property type="component" value="Linkage Group LG02"/>
</dbReference>
<evidence type="ECO:0000313" key="2">
    <source>
        <dbReference type="Proteomes" id="UP001055811"/>
    </source>
</evidence>
<reference evidence="2" key="1">
    <citation type="journal article" date="2022" name="Mol. Ecol. Resour.">
        <title>The genomes of chicory, endive, great burdock and yacon provide insights into Asteraceae palaeo-polyploidization history and plant inulin production.</title>
        <authorList>
            <person name="Fan W."/>
            <person name="Wang S."/>
            <person name="Wang H."/>
            <person name="Wang A."/>
            <person name="Jiang F."/>
            <person name="Liu H."/>
            <person name="Zhao H."/>
            <person name="Xu D."/>
            <person name="Zhang Y."/>
        </authorList>
    </citation>
    <scope>NUCLEOTIDE SEQUENCE [LARGE SCALE GENOMIC DNA]</scope>
    <source>
        <strain evidence="2">cv. Punajuju</strain>
    </source>
</reference>
<name>A0ACB9G5B0_CICIN</name>
<organism evidence="1 2">
    <name type="scientific">Cichorium intybus</name>
    <name type="common">Chicory</name>
    <dbReference type="NCBI Taxonomy" id="13427"/>
    <lineage>
        <taxon>Eukaryota</taxon>
        <taxon>Viridiplantae</taxon>
        <taxon>Streptophyta</taxon>
        <taxon>Embryophyta</taxon>
        <taxon>Tracheophyta</taxon>
        <taxon>Spermatophyta</taxon>
        <taxon>Magnoliopsida</taxon>
        <taxon>eudicotyledons</taxon>
        <taxon>Gunneridae</taxon>
        <taxon>Pentapetalae</taxon>
        <taxon>asterids</taxon>
        <taxon>campanulids</taxon>
        <taxon>Asterales</taxon>
        <taxon>Asteraceae</taxon>
        <taxon>Cichorioideae</taxon>
        <taxon>Cichorieae</taxon>
        <taxon>Cichoriinae</taxon>
        <taxon>Cichorium</taxon>
    </lineage>
</organism>
<sequence length="103" mass="12019">MYFPITLLDNPNNRLPPLCRWSAFSHLHLALLTYIASALLAAVGVHRFRRPGRRHTPLKLLHHRLGLIFSYDRYFEVSWITKDCRPILTSIKILKNLSSKLKV</sequence>
<gene>
    <name evidence="1" type="ORF">L2E82_07669</name>
</gene>
<proteinExistence type="predicted"/>
<evidence type="ECO:0000313" key="1">
    <source>
        <dbReference type="EMBL" id="KAI3778401.1"/>
    </source>
</evidence>
<accession>A0ACB9G5B0</accession>